<comment type="caution">
    <text evidence="1">The sequence shown here is derived from an EMBL/GenBank/DDBJ whole genome shotgun (WGS) entry which is preliminary data.</text>
</comment>
<reference evidence="1 2" key="1">
    <citation type="journal article" date="2019" name="Commun. Biol.">
        <title>The bagworm genome reveals a unique fibroin gene that provides high tensile strength.</title>
        <authorList>
            <person name="Kono N."/>
            <person name="Nakamura H."/>
            <person name="Ohtoshi R."/>
            <person name="Tomita M."/>
            <person name="Numata K."/>
            <person name="Arakawa K."/>
        </authorList>
    </citation>
    <scope>NUCLEOTIDE SEQUENCE [LARGE SCALE GENOMIC DNA]</scope>
</reference>
<sequence length="107" mass="12310">MGRSNSFHCTSHTAPRLLLSSSYQNSVRELCSHQRQLLGGSSNFLMCALKRDIRRSVLRHQCRHGRFNLRQHENFIDAIALFAKAFVDLTSAKTSLWIRLRSQPNVL</sequence>
<evidence type="ECO:0000313" key="2">
    <source>
        <dbReference type="Proteomes" id="UP000299102"/>
    </source>
</evidence>
<gene>
    <name evidence="1" type="ORF">EVAR_2548_1</name>
</gene>
<name>A0A4C1SPG6_EUMVA</name>
<organism evidence="1 2">
    <name type="scientific">Eumeta variegata</name>
    <name type="common">Bagworm moth</name>
    <name type="synonym">Eumeta japonica</name>
    <dbReference type="NCBI Taxonomy" id="151549"/>
    <lineage>
        <taxon>Eukaryota</taxon>
        <taxon>Metazoa</taxon>
        <taxon>Ecdysozoa</taxon>
        <taxon>Arthropoda</taxon>
        <taxon>Hexapoda</taxon>
        <taxon>Insecta</taxon>
        <taxon>Pterygota</taxon>
        <taxon>Neoptera</taxon>
        <taxon>Endopterygota</taxon>
        <taxon>Lepidoptera</taxon>
        <taxon>Glossata</taxon>
        <taxon>Ditrysia</taxon>
        <taxon>Tineoidea</taxon>
        <taxon>Psychidae</taxon>
        <taxon>Oiketicinae</taxon>
        <taxon>Eumeta</taxon>
    </lineage>
</organism>
<dbReference type="AlphaFoldDB" id="A0A4C1SPG6"/>
<accession>A0A4C1SPG6</accession>
<dbReference type="EMBL" id="BGZK01000011">
    <property type="protein sequence ID" value="GBP03864.1"/>
    <property type="molecule type" value="Genomic_DNA"/>
</dbReference>
<dbReference type="Proteomes" id="UP000299102">
    <property type="component" value="Unassembled WGS sequence"/>
</dbReference>
<evidence type="ECO:0000313" key="1">
    <source>
        <dbReference type="EMBL" id="GBP03864.1"/>
    </source>
</evidence>
<protein>
    <submittedName>
        <fullName evidence="1">Uncharacterized protein</fullName>
    </submittedName>
</protein>
<keyword evidence="2" id="KW-1185">Reference proteome</keyword>
<proteinExistence type="predicted"/>